<comment type="similarity">
    <text evidence="1 5">Belongs to the acylphosphatase family.</text>
</comment>
<sequence>MLEIQCLINGKVQGVAYRTYVQDSATALNLTGYARNLPDGTVEVVAQGDPTILKEFVEHLHEGSLLAVVEGVAVEWHTAKKELDDFSIKHT</sequence>
<reference evidence="7 8" key="1">
    <citation type="journal article" date="2016" name="Nat. Commun.">
        <title>Thousands of microbial genomes shed light on interconnected biogeochemical processes in an aquifer system.</title>
        <authorList>
            <person name="Anantharaman K."/>
            <person name="Brown C.T."/>
            <person name="Hug L.A."/>
            <person name="Sharon I."/>
            <person name="Castelle C.J."/>
            <person name="Probst A.J."/>
            <person name="Thomas B.C."/>
            <person name="Singh A."/>
            <person name="Wilkins M.J."/>
            <person name="Karaoz U."/>
            <person name="Brodie E.L."/>
            <person name="Williams K.H."/>
            <person name="Hubbard S.S."/>
            <person name="Banfield J.F."/>
        </authorList>
    </citation>
    <scope>NUCLEOTIDE SEQUENCE [LARGE SCALE GENOMIC DNA]</scope>
</reference>
<dbReference type="Gene3D" id="3.30.70.100">
    <property type="match status" value="1"/>
</dbReference>
<feature type="active site" evidence="4">
    <location>
        <position position="18"/>
    </location>
</feature>
<keyword evidence="4" id="KW-0378">Hydrolase</keyword>
<evidence type="ECO:0000256" key="2">
    <source>
        <dbReference type="ARBA" id="ARBA00012150"/>
    </source>
</evidence>
<accession>A0A1F6FIF8</accession>
<feature type="active site" evidence="4">
    <location>
        <position position="36"/>
    </location>
</feature>
<dbReference type="InterPro" id="IPR020456">
    <property type="entry name" value="Acylphosphatase"/>
</dbReference>
<dbReference type="GO" id="GO:0003998">
    <property type="term" value="F:acylphosphatase activity"/>
    <property type="evidence" value="ECO:0007669"/>
    <property type="project" value="UniProtKB-EC"/>
</dbReference>
<evidence type="ECO:0000256" key="4">
    <source>
        <dbReference type="PROSITE-ProRule" id="PRU00520"/>
    </source>
</evidence>
<dbReference type="EC" id="3.6.1.7" evidence="2 4"/>
<evidence type="ECO:0000256" key="1">
    <source>
        <dbReference type="ARBA" id="ARBA00005614"/>
    </source>
</evidence>
<dbReference type="Pfam" id="PF00708">
    <property type="entry name" value="Acylphosphatase"/>
    <property type="match status" value="1"/>
</dbReference>
<dbReference type="EMBL" id="MFMS01000006">
    <property type="protein sequence ID" value="OGG85654.1"/>
    <property type="molecule type" value="Genomic_DNA"/>
</dbReference>
<protein>
    <recommendedName>
        <fullName evidence="2 4">acylphosphatase</fullName>
        <ecNumber evidence="2 4">3.6.1.7</ecNumber>
    </recommendedName>
</protein>
<dbReference type="PANTHER" id="PTHR47268">
    <property type="entry name" value="ACYLPHOSPHATASE"/>
    <property type="match status" value="1"/>
</dbReference>
<comment type="catalytic activity">
    <reaction evidence="3 4">
        <text>an acyl phosphate + H2O = a carboxylate + phosphate + H(+)</text>
        <dbReference type="Rhea" id="RHEA:14965"/>
        <dbReference type="ChEBI" id="CHEBI:15377"/>
        <dbReference type="ChEBI" id="CHEBI:15378"/>
        <dbReference type="ChEBI" id="CHEBI:29067"/>
        <dbReference type="ChEBI" id="CHEBI:43474"/>
        <dbReference type="ChEBI" id="CHEBI:59918"/>
        <dbReference type="EC" id="3.6.1.7"/>
    </reaction>
</comment>
<evidence type="ECO:0000256" key="3">
    <source>
        <dbReference type="ARBA" id="ARBA00047645"/>
    </source>
</evidence>
<dbReference type="InterPro" id="IPR001792">
    <property type="entry name" value="Acylphosphatase-like_dom"/>
</dbReference>
<gene>
    <name evidence="7" type="ORF">A2392_02440</name>
</gene>
<dbReference type="PROSITE" id="PS00151">
    <property type="entry name" value="ACYLPHOSPHATASE_2"/>
    <property type="match status" value="1"/>
</dbReference>
<evidence type="ECO:0000313" key="7">
    <source>
        <dbReference type="EMBL" id="OGG85654.1"/>
    </source>
</evidence>
<dbReference type="PROSITE" id="PS51160">
    <property type="entry name" value="ACYLPHOSPHATASE_3"/>
    <property type="match status" value="1"/>
</dbReference>
<evidence type="ECO:0000256" key="5">
    <source>
        <dbReference type="RuleBase" id="RU004168"/>
    </source>
</evidence>
<dbReference type="Proteomes" id="UP000177395">
    <property type="component" value="Unassembled WGS sequence"/>
</dbReference>
<feature type="domain" description="Acylphosphatase-like" evidence="6">
    <location>
        <begin position="3"/>
        <end position="90"/>
    </location>
</feature>
<dbReference type="STRING" id="1798531.A2392_02440"/>
<organism evidence="7 8">
    <name type="scientific">Candidatus Kaiserbacteria bacterium RIFOXYB1_FULL_46_14</name>
    <dbReference type="NCBI Taxonomy" id="1798531"/>
    <lineage>
        <taxon>Bacteria</taxon>
        <taxon>Candidatus Kaiseribacteriota</taxon>
    </lineage>
</organism>
<dbReference type="SUPFAM" id="SSF54975">
    <property type="entry name" value="Acylphosphatase/BLUF domain-like"/>
    <property type="match status" value="1"/>
</dbReference>
<dbReference type="InterPro" id="IPR036046">
    <property type="entry name" value="Acylphosphatase-like_dom_sf"/>
</dbReference>
<dbReference type="AlphaFoldDB" id="A0A1F6FIF8"/>
<proteinExistence type="inferred from homology"/>
<evidence type="ECO:0000259" key="6">
    <source>
        <dbReference type="PROSITE" id="PS51160"/>
    </source>
</evidence>
<comment type="caution">
    <text evidence="7">The sequence shown here is derived from an EMBL/GenBank/DDBJ whole genome shotgun (WGS) entry which is preliminary data.</text>
</comment>
<dbReference type="InterPro" id="IPR017968">
    <property type="entry name" value="Acylphosphatase_CS"/>
</dbReference>
<name>A0A1F6FIF8_9BACT</name>
<evidence type="ECO:0000313" key="8">
    <source>
        <dbReference type="Proteomes" id="UP000177395"/>
    </source>
</evidence>
<dbReference type="PANTHER" id="PTHR47268:SF4">
    <property type="entry name" value="ACYLPHOSPHATASE"/>
    <property type="match status" value="1"/>
</dbReference>